<comment type="caution">
    <text evidence="2">The sequence shown here is derived from an EMBL/GenBank/DDBJ whole genome shotgun (WGS) entry which is preliminary data.</text>
</comment>
<gene>
    <name evidence="2" type="ORF">V7S43_006782</name>
</gene>
<keyword evidence="3" id="KW-1185">Reference proteome</keyword>
<dbReference type="EMBL" id="JBIMZQ010000012">
    <property type="protein sequence ID" value="KAL3667903.1"/>
    <property type="molecule type" value="Genomic_DNA"/>
</dbReference>
<name>A0ABD3FME5_9STRA</name>
<feature type="chain" id="PRO_5044805171" description="Methyltransferase FkbM domain-containing protein" evidence="1">
    <location>
        <begin position="22"/>
        <end position="726"/>
    </location>
</feature>
<evidence type="ECO:0000313" key="2">
    <source>
        <dbReference type="EMBL" id="KAL3667903.1"/>
    </source>
</evidence>
<evidence type="ECO:0000313" key="3">
    <source>
        <dbReference type="Proteomes" id="UP001632037"/>
    </source>
</evidence>
<keyword evidence="1" id="KW-0732">Signal</keyword>
<protein>
    <recommendedName>
        <fullName evidence="4">Methyltransferase FkbM domain-containing protein</fullName>
    </recommendedName>
</protein>
<organism evidence="2 3">
    <name type="scientific">Phytophthora oleae</name>
    <dbReference type="NCBI Taxonomy" id="2107226"/>
    <lineage>
        <taxon>Eukaryota</taxon>
        <taxon>Sar</taxon>
        <taxon>Stramenopiles</taxon>
        <taxon>Oomycota</taxon>
        <taxon>Peronosporomycetes</taxon>
        <taxon>Peronosporales</taxon>
        <taxon>Peronosporaceae</taxon>
        <taxon>Phytophthora</taxon>
    </lineage>
</organism>
<proteinExistence type="predicted"/>
<accession>A0ABD3FME5</accession>
<dbReference type="Proteomes" id="UP001632037">
    <property type="component" value="Unassembled WGS sequence"/>
</dbReference>
<evidence type="ECO:0000256" key="1">
    <source>
        <dbReference type="SAM" id="SignalP"/>
    </source>
</evidence>
<sequence>MTHRSLLVQVLLLSLQAVVLTHIAAKRCSQLRIPPANVEYALLHIDSFNPVEDMGNTACESFRVPKYRCGNVKKEVLDTMAEMARLAIREAVVNVSLDRSLAYDVWMADEATGEQVKAPEPIVIYPEQPLPSTVLDYCRRFKLDNQSCENAVVGINDLLARDWGCNDEAKDFVEISVLLDQKKQQMKVEVSNNGTVGVARFCMEKNVDIATCAALIRVVREQVFAKHDEQDEDESHKSTVQRRLRVNSPIDTRMYPRSERVYLKVDWGRDGQDLAEDIASEEICLHVDYSSSPTACFQVPQTDPLYFNPSMGEGYHLLHFTDKSEEILAVTTFQVVVPTVEMTQISTSAVEASNSNGEYLVAKLRTTFFDLFDPEFRVCVLLDDSFDCLDPEWMALDEHNDESAQSVTFQAPVDHIPLSGPNDHEITFLLLTQNNKAVYLSETIAFSAAPTVNPPNITSRLHVLDPRLHTPRRPKFCPEQLLSTNLRWICELWRHEWGAYSQNGEDGIIHSIFQNIGTKTKTYVEFGTENGQECNTRLLRQHHGWTGLLMDSRFEDESIELHREFITRDNFMPLLTEKYAKLVPRDLDLLSIDVDFNDFWLLSAVDLTRVSPRVVVVEVNSHIPATEARTVEYDDKDDGSGGWDGWSAYFGGSVAAFHRWGALNGYSLVYCESHGVNCFLVRNDALGGVNVSAVLGPELLQAPPNFFGQGWDYPDMWQLHHKWVWV</sequence>
<feature type="signal peptide" evidence="1">
    <location>
        <begin position="1"/>
        <end position="21"/>
    </location>
</feature>
<evidence type="ECO:0008006" key="4">
    <source>
        <dbReference type="Google" id="ProtNLM"/>
    </source>
</evidence>
<reference evidence="2 3" key="1">
    <citation type="submission" date="2024-09" db="EMBL/GenBank/DDBJ databases">
        <title>Genome sequencing and assembly of Phytophthora oleae, isolate VK10A, causative agent of rot of olive drupes.</title>
        <authorList>
            <person name="Conti Taguali S."/>
            <person name="Riolo M."/>
            <person name="La Spada F."/>
            <person name="Cacciola S.O."/>
            <person name="Dionisio G."/>
        </authorList>
    </citation>
    <scope>NUCLEOTIDE SEQUENCE [LARGE SCALE GENOMIC DNA]</scope>
    <source>
        <strain evidence="2 3">VK10A</strain>
    </source>
</reference>
<dbReference type="AlphaFoldDB" id="A0ABD3FME5"/>